<feature type="signal peptide" evidence="7">
    <location>
        <begin position="1"/>
        <end position="20"/>
    </location>
</feature>
<evidence type="ECO:0000256" key="4">
    <source>
        <dbReference type="ARBA" id="ARBA00022729"/>
    </source>
</evidence>
<dbReference type="SUPFAM" id="SSF53850">
    <property type="entry name" value="Periplasmic binding protein-like II"/>
    <property type="match status" value="1"/>
</dbReference>
<dbReference type="InterPro" id="IPR050490">
    <property type="entry name" value="Bact_solute-bd_prot1"/>
</dbReference>
<reference evidence="8 9" key="1">
    <citation type="submission" date="2024-02" db="EMBL/GenBank/DDBJ databases">
        <title>Seven novel Bacillus-like species.</title>
        <authorList>
            <person name="Liu G."/>
        </authorList>
    </citation>
    <scope>NUCLEOTIDE SEQUENCE [LARGE SCALE GENOMIC DNA]</scope>
    <source>
        <strain evidence="8 9">FJAT-52054</strain>
    </source>
</reference>
<evidence type="ECO:0000256" key="1">
    <source>
        <dbReference type="ARBA" id="ARBA00004196"/>
    </source>
</evidence>
<dbReference type="Gene3D" id="3.40.190.10">
    <property type="entry name" value="Periplasmic binding protein-like II"/>
    <property type="match status" value="2"/>
</dbReference>
<comment type="similarity">
    <text evidence="2">Belongs to the bacterial solute-binding protein 1 family.</text>
</comment>
<dbReference type="CDD" id="cd14748">
    <property type="entry name" value="PBP2_UgpB"/>
    <property type="match status" value="1"/>
</dbReference>
<dbReference type="PROSITE" id="PS01037">
    <property type="entry name" value="SBP_BACTERIAL_1"/>
    <property type="match status" value="1"/>
</dbReference>
<sequence length="444" mass="49595">MKKVLILITGLMLIVLSACGGTQPEKETAKPVKKNAEGKIEVTFWHAMAGDLETSLKEIVDEYNKSQDKIEVKPVFQGTYEEALTKFNTVAGSPDAPTIMQTFEVGTKYMIDSNKIEPVQKFIDQDKFDTSQWEKNISNYYTVDGKQYSMPFNSSTPVLVYNKDAFKKAGLDPEKAPQTYSELKSTAQALTTGSQKGFSILNYGWFFEEMVAVQGGTYVDNENGRKGDAEKATFNGPEGKRVFDLISQMHKDGSFYNSGQNWDSMRAAFQSQKIAMFLDSSAGIKELIDNAPFDVGVAYLPVPDGIERQGVVIGGASLWMSKGTAEEEQQGAWDFMKYLSTPEVQAKWHVDSGYFSINPKAYEQDIVKKEWEKYPQLKVTVDQLKNTKPSPATQGALISVFPESRQKVVTGMESLYQGTDPQEALNRAAKETERSLEMANRKQK</sequence>
<dbReference type="EMBL" id="CP147407">
    <property type="protein sequence ID" value="WXB96457.1"/>
    <property type="molecule type" value="Genomic_DNA"/>
</dbReference>
<protein>
    <submittedName>
        <fullName evidence="8">ABC transporter substrate-binding protein</fullName>
    </submittedName>
</protein>
<dbReference type="PANTHER" id="PTHR43649">
    <property type="entry name" value="ARABINOSE-BINDING PROTEIN-RELATED"/>
    <property type="match status" value="1"/>
</dbReference>
<keyword evidence="5" id="KW-0574">Periplasm</keyword>
<dbReference type="InterPro" id="IPR006061">
    <property type="entry name" value="SBP_1_CS"/>
</dbReference>
<dbReference type="PANTHER" id="PTHR43649:SF31">
    <property type="entry name" value="SN-GLYCEROL-3-PHOSPHATE-BINDING PERIPLASMIC PROTEIN UGPB"/>
    <property type="match status" value="1"/>
</dbReference>
<evidence type="ECO:0000256" key="6">
    <source>
        <dbReference type="SAM" id="MobiDB-lite"/>
    </source>
</evidence>
<feature type="chain" id="PRO_5047511298" evidence="7">
    <location>
        <begin position="21"/>
        <end position="444"/>
    </location>
</feature>
<dbReference type="InterPro" id="IPR006059">
    <property type="entry name" value="SBP"/>
</dbReference>
<dbReference type="Proteomes" id="UP001377337">
    <property type="component" value="Chromosome"/>
</dbReference>
<evidence type="ECO:0000313" key="9">
    <source>
        <dbReference type="Proteomes" id="UP001377337"/>
    </source>
</evidence>
<comment type="subcellular location">
    <subcellularLocation>
        <location evidence="1">Cell envelope</location>
    </subcellularLocation>
</comment>
<dbReference type="Pfam" id="PF13416">
    <property type="entry name" value="SBP_bac_8"/>
    <property type="match status" value="1"/>
</dbReference>
<evidence type="ECO:0000256" key="7">
    <source>
        <dbReference type="SAM" id="SignalP"/>
    </source>
</evidence>
<gene>
    <name evidence="8" type="ORF">WCV65_18275</name>
</gene>
<keyword evidence="9" id="KW-1185">Reference proteome</keyword>
<evidence type="ECO:0000256" key="3">
    <source>
        <dbReference type="ARBA" id="ARBA00022448"/>
    </source>
</evidence>
<evidence type="ECO:0000313" key="8">
    <source>
        <dbReference type="EMBL" id="WXB96457.1"/>
    </source>
</evidence>
<dbReference type="PROSITE" id="PS51257">
    <property type="entry name" value="PROKAR_LIPOPROTEIN"/>
    <property type="match status" value="1"/>
</dbReference>
<keyword evidence="4 7" id="KW-0732">Signal</keyword>
<evidence type="ECO:0000256" key="2">
    <source>
        <dbReference type="ARBA" id="ARBA00008520"/>
    </source>
</evidence>
<feature type="region of interest" description="Disordered" evidence="6">
    <location>
        <begin position="419"/>
        <end position="444"/>
    </location>
</feature>
<proteinExistence type="inferred from homology"/>
<name>A0ABZ2NGX9_9BACI</name>
<dbReference type="RefSeq" id="WP_338778456.1">
    <property type="nucleotide sequence ID" value="NZ_CP147407.1"/>
</dbReference>
<evidence type="ECO:0000256" key="5">
    <source>
        <dbReference type="ARBA" id="ARBA00022764"/>
    </source>
</evidence>
<keyword evidence="3" id="KW-0813">Transport</keyword>
<feature type="compositionally biased region" description="Basic and acidic residues" evidence="6">
    <location>
        <begin position="428"/>
        <end position="444"/>
    </location>
</feature>
<accession>A0ABZ2NGX9</accession>
<organism evidence="8 9">
    <name type="scientific">Metabacillus sediminis</name>
    <dbReference type="NCBI Taxonomy" id="3117746"/>
    <lineage>
        <taxon>Bacteria</taxon>
        <taxon>Bacillati</taxon>
        <taxon>Bacillota</taxon>
        <taxon>Bacilli</taxon>
        <taxon>Bacillales</taxon>
        <taxon>Bacillaceae</taxon>
        <taxon>Metabacillus</taxon>
    </lineage>
</organism>